<keyword evidence="2" id="KW-1185">Reference proteome</keyword>
<dbReference type="AlphaFoldDB" id="A0AA38IDN5"/>
<protein>
    <submittedName>
        <fullName evidence="1">Uncharacterized protein</fullName>
    </submittedName>
</protein>
<evidence type="ECO:0000313" key="2">
    <source>
        <dbReference type="Proteomes" id="UP001168821"/>
    </source>
</evidence>
<organism evidence="1 2">
    <name type="scientific">Zophobas morio</name>
    <dbReference type="NCBI Taxonomy" id="2755281"/>
    <lineage>
        <taxon>Eukaryota</taxon>
        <taxon>Metazoa</taxon>
        <taxon>Ecdysozoa</taxon>
        <taxon>Arthropoda</taxon>
        <taxon>Hexapoda</taxon>
        <taxon>Insecta</taxon>
        <taxon>Pterygota</taxon>
        <taxon>Neoptera</taxon>
        <taxon>Endopterygota</taxon>
        <taxon>Coleoptera</taxon>
        <taxon>Polyphaga</taxon>
        <taxon>Cucujiformia</taxon>
        <taxon>Tenebrionidae</taxon>
        <taxon>Zophobas</taxon>
    </lineage>
</organism>
<comment type="caution">
    <text evidence="1">The sequence shown here is derived from an EMBL/GenBank/DDBJ whole genome shotgun (WGS) entry which is preliminary data.</text>
</comment>
<name>A0AA38IDN5_9CUCU</name>
<evidence type="ECO:0000313" key="1">
    <source>
        <dbReference type="EMBL" id="KAJ3653251.1"/>
    </source>
</evidence>
<sequence>MLAQERSNSHVKVILLTLIVHFIPQMSPLNLGAISARFSIASTTDPARRCSAKTSASAAPRCLHSYPRPAESLTINNALAKAALAQDDS</sequence>
<dbReference type="Proteomes" id="UP001168821">
    <property type="component" value="Unassembled WGS sequence"/>
</dbReference>
<accession>A0AA38IDN5</accession>
<gene>
    <name evidence="1" type="ORF">Zmor_012512</name>
</gene>
<proteinExistence type="predicted"/>
<dbReference type="EMBL" id="JALNTZ010000004">
    <property type="protein sequence ID" value="KAJ3653251.1"/>
    <property type="molecule type" value="Genomic_DNA"/>
</dbReference>
<reference evidence="1" key="1">
    <citation type="journal article" date="2023" name="G3 (Bethesda)">
        <title>Whole genome assemblies of Zophobas morio and Tenebrio molitor.</title>
        <authorList>
            <person name="Kaur S."/>
            <person name="Stinson S.A."/>
            <person name="diCenzo G.C."/>
        </authorList>
    </citation>
    <scope>NUCLEOTIDE SEQUENCE</scope>
    <source>
        <strain evidence="1">QUZm001</strain>
    </source>
</reference>